<keyword evidence="3" id="KW-1185">Reference proteome</keyword>
<name>A0AAV7SB37_PLEWA</name>
<accession>A0AAV7SB37</accession>
<evidence type="ECO:0000313" key="2">
    <source>
        <dbReference type="EMBL" id="KAJ1160438.1"/>
    </source>
</evidence>
<dbReference type="EMBL" id="JANPWB010000008">
    <property type="protein sequence ID" value="KAJ1160438.1"/>
    <property type="molecule type" value="Genomic_DNA"/>
</dbReference>
<dbReference type="AlphaFoldDB" id="A0AAV7SB37"/>
<feature type="region of interest" description="Disordered" evidence="1">
    <location>
        <begin position="100"/>
        <end position="139"/>
    </location>
</feature>
<comment type="caution">
    <text evidence="2">The sequence shown here is derived from an EMBL/GenBank/DDBJ whole genome shotgun (WGS) entry which is preliminary data.</text>
</comment>
<protein>
    <submittedName>
        <fullName evidence="2">Uncharacterized protein</fullName>
    </submittedName>
</protein>
<sequence>MTDKMCPKSYIQYSKRFLPAFKNFCLGRQLVPTKISRRVRVSDTVRTSVQPFPCGSLRSCERARDPARCAGSSRRRPSSAEIPGWCRGLERLPLIASALPQDPRAYREPAPGVTHRAQTPTRPVPAPEEWDRNAPLTPR</sequence>
<evidence type="ECO:0000313" key="3">
    <source>
        <dbReference type="Proteomes" id="UP001066276"/>
    </source>
</evidence>
<dbReference type="Proteomes" id="UP001066276">
    <property type="component" value="Chromosome 4_2"/>
</dbReference>
<organism evidence="2 3">
    <name type="scientific">Pleurodeles waltl</name>
    <name type="common">Iberian ribbed newt</name>
    <dbReference type="NCBI Taxonomy" id="8319"/>
    <lineage>
        <taxon>Eukaryota</taxon>
        <taxon>Metazoa</taxon>
        <taxon>Chordata</taxon>
        <taxon>Craniata</taxon>
        <taxon>Vertebrata</taxon>
        <taxon>Euteleostomi</taxon>
        <taxon>Amphibia</taxon>
        <taxon>Batrachia</taxon>
        <taxon>Caudata</taxon>
        <taxon>Salamandroidea</taxon>
        <taxon>Salamandridae</taxon>
        <taxon>Pleurodelinae</taxon>
        <taxon>Pleurodeles</taxon>
    </lineage>
</organism>
<evidence type="ECO:0000256" key="1">
    <source>
        <dbReference type="SAM" id="MobiDB-lite"/>
    </source>
</evidence>
<reference evidence="2" key="1">
    <citation type="journal article" date="2022" name="bioRxiv">
        <title>Sequencing and chromosome-scale assembly of the giantPleurodeles waltlgenome.</title>
        <authorList>
            <person name="Brown T."/>
            <person name="Elewa A."/>
            <person name="Iarovenko S."/>
            <person name="Subramanian E."/>
            <person name="Araus A.J."/>
            <person name="Petzold A."/>
            <person name="Susuki M."/>
            <person name="Suzuki K.-i.T."/>
            <person name="Hayashi T."/>
            <person name="Toyoda A."/>
            <person name="Oliveira C."/>
            <person name="Osipova E."/>
            <person name="Leigh N.D."/>
            <person name="Simon A."/>
            <person name="Yun M.H."/>
        </authorList>
    </citation>
    <scope>NUCLEOTIDE SEQUENCE</scope>
    <source>
        <strain evidence="2">20211129_DDA</strain>
        <tissue evidence="2">Liver</tissue>
    </source>
</reference>
<gene>
    <name evidence="2" type="ORF">NDU88_000940</name>
</gene>
<proteinExistence type="predicted"/>